<dbReference type="InterPro" id="IPR002481">
    <property type="entry name" value="FUR"/>
</dbReference>
<dbReference type="NCBIfam" id="NF008646">
    <property type="entry name" value="PRK11639.1"/>
    <property type="match status" value="1"/>
</dbReference>
<evidence type="ECO:0000313" key="10">
    <source>
        <dbReference type="EMBL" id="SDH84750.1"/>
    </source>
</evidence>
<protein>
    <recommendedName>
        <fullName evidence="9">Ferric uptake regulation protein</fullName>
    </recommendedName>
</protein>
<evidence type="ECO:0000313" key="11">
    <source>
        <dbReference type="Proteomes" id="UP000198854"/>
    </source>
</evidence>
<feature type="binding site" evidence="7">
    <location>
        <position position="106"/>
    </location>
    <ligand>
        <name>Zn(2+)</name>
        <dbReference type="ChEBI" id="CHEBI:29105"/>
    </ligand>
</feature>
<feature type="binding site" evidence="8">
    <location>
        <position position="135"/>
    </location>
    <ligand>
        <name>Fe cation</name>
        <dbReference type="ChEBI" id="CHEBI:24875"/>
    </ligand>
</feature>
<dbReference type="PANTHER" id="PTHR33202:SF6">
    <property type="entry name" value="ZINC UPTAKE REGULATION PROTEIN"/>
    <property type="match status" value="1"/>
</dbReference>
<dbReference type="Gene3D" id="1.10.10.10">
    <property type="entry name" value="Winged helix-like DNA-binding domain superfamily/Winged helix DNA-binding domain"/>
    <property type="match status" value="1"/>
</dbReference>
<keyword evidence="7 9" id="KW-0479">Metal-binding</keyword>
<dbReference type="InterPro" id="IPR036388">
    <property type="entry name" value="WH-like_DNA-bd_sf"/>
</dbReference>
<dbReference type="CDD" id="cd07153">
    <property type="entry name" value="Fur_like"/>
    <property type="match status" value="1"/>
</dbReference>
<keyword evidence="2 9" id="KW-0678">Repressor</keyword>
<dbReference type="GO" id="GO:0045892">
    <property type="term" value="P:negative regulation of DNA-templated transcription"/>
    <property type="evidence" value="ECO:0007669"/>
    <property type="project" value="TreeGrafter"/>
</dbReference>
<feature type="binding site" evidence="7">
    <location>
        <position position="146"/>
    </location>
    <ligand>
        <name>Zn(2+)</name>
        <dbReference type="ChEBI" id="CHEBI:29105"/>
    </ligand>
</feature>
<dbReference type="GO" id="GO:0000976">
    <property type="term" value="F:transcription cis-regulatory region binding"/>
    <property type="evidence" value="ECO:0007669"/>
    <property type="project" value="TreeGrafter"/>
</dbReference>
<keyword evidence="9" id="KW-0963">Cytoplasm</keyword>
<dbReference type="STRING" id="861298.SAMN04488136_13210"/>
<comment type="cofactor">
    <cofactor evidence="8">
        <name>Mn(2+)</name>
        <dbReference type="ChEBI" id="CHEBI:29035"/>
    </cofactor>
    <cofactor evidence="8">
        <name>Fe(2+)</name>
        <dbReference type="ChEBI" id="CHEBI:29033"/>
    </cofactor>
    <text evidence="8">Binds 1 Mn(2+) or Fe(2+) ion per subunit.</text>
</comment>
<dbReference type="InterPro" id="IPR043135">
    <property type="entry name" value="Fur_C"/>
</dbReference>
<keyword evidence="6 9" id="KW-0804">Transcription</keyword>
<evidence type="ECO:0000256" key="2">
    <source>
        <dbReference type="ARBA" id="ARBA00022491"/>
    </source>
</evidence>
<dbReference type="Pfam" id="PF01475">
    <property type="entry name" value="FUR"/>
    <property type="match status" value="1"/>
</dbReference>
<evidence type="ECO:0000256" key="8">
    <source>
        <dbReference type="PIRSR" id="PIRSR602481-2"/>
    </source>
</evidence>
<keyword evidence="11" id="KW-1185">Reference proteome</keyword>
<organism evidence="10 11">
    <name type="scientific">Vibrio xiamenensis</name>
    <dbReference type="NCBI Taxonomy" id="861298"/>
    <lineage>
        <taxon>Bacteria</taxon>
        <taxon>Pseudomonadati</taxon>
        <taxon>Pseudomonadota</taxon>
        <taxon>Gammaproteobacteria</taxon>
        <taxon>Vibrionales</taxon>
        <taxon>Vibrionaceae</taxon>
        <taxon>Vibrio</taxon>
    </lineage>
</organism>
<feature type="binding site" evidence="7">
    <location>
        <position position="103"/>
    </location>
    <ligand>
        <name>Zn(2+)</name>
        <dbReference type="ChEBI" id="CHEBI:29105"/>
    </ligand>
</feature>
<keyword evidence="8 9" id="KW-0408">Iron</keyword>
<evidence type="ECO:0000256" key="5">
    <source>
        <dbReference type="ARBA" id="ARBA00023125"/>
    </source>
</evidence>
<feature type="binding site" evidence="7">
    <location>
        <position position="143"/>
    </location>
    <ligand>
        <name>Zn(2+)</name>
        <dbReference type="ChEBI" id="CHEBI:29105"/>
    </ligand>
</feature>
<dbReference type="EMBL" id="FNDD01000032">
    <property type="protein sequence ID" value="SDH84750.1"/>
    <property type="molecule type" value="Genomic_DNA"/>
</dbReference>
<dbReference type="RefSeq" id="WP_176765654.1">
    <property type="nucleotide sequence ID" value="NZ_FNDD01000032.1"/>
</dbReference>
<evidence type="ECO:0000256" key="7">
    <source>
        <dbReference type="PIRSR" id="PIRSR602481-1"/>
    </source>
</evidence>
<comment type="cofactor">
    <cofactor evidence="7">
        <name>Zn(2+)</name>
        <dbReference type="ChEBI" id="CHEBI:29105"/>
    </cofactor>
    <text evidence="7">Binds 1 zinc ion per subunit.</text>
</comment>
<evidence type="ECO:0000256" key="6">
    <source>
        <dbReference type="ARBA" id="ARBA00023163"/>
    </source>
</evidence>
<evidence type="ECO:0000256" key="1">
    <source>
        <dbReference type="ARBA" id="ARBA00007957"/>
    </source>
</evidence>
<dbReference type="AlphaFoldDB" id="A0A1G8FRI5"/>
<comment type="subunit">
    <text evidence="9">Homodimer.</text>
</comment>
<name>A0A1G8FRI5_9VIBR</name>
<evidence type="ECO:0000256" key="9">
    <source>
        <dbReference type="RuleBase" id="RU364037"/>
    </source>
</evidence>
<dbReference type="Proteomes" id="UP000198854">
    <property type="component" value="Unassembled WGS sequence"/>
</dbReference>
<evidence type="ECO:0000256" key="4">
    <source>
        <dbReference type="ARBA" id="ARBA00023015"/>
    </source>
</evidence>
<comment type="subcellular location">
    <subcellularLocation>
        <location evidence="9">Cytoplasm</location>
    </subcellularLocation>
</comment>
<evidence type="ECO:0000256" key="3">
    <source>
        <dbReference type="ARBA" id="ARBA00022833"/>
    </source>
</evidence>
<feature type="binding site" evidence="8">
    <location>
        <position position="96"/>
    </location>
    <ligand>
        <name>Fe cation</name>
        <dbReference type="ChEBI" id="CHEBI:24875"/>
    </ligand>
</feature>
<dbReference type="InterPro" id="IPR036390">
    <property type="entry name" value="WH_DNA-bd_sf"/>
</dbReference>
<dbReference type="GO" id="GO:0008270">
    <property type="term" value="F:zinc ion binding"/>
    <property type="evidence" value="ECO:0007669"/>
    <property type="project" value="TreeGrafter"/>
</dbReference>
<gene>
    <name evidence="9" type="primary">fur</name>
    <name evidence="10" type="ORF">SAMN04488136_13210</name>
</gene>
<keyword evidence="5 9" id="KW-0238">DNA-binding</keyword>
<comment type="similarity">
    <text evidence="1 9">Belongs to the Fur family.</text>
</comment>
<proteinExistence type="inferred from homology"/>
<keyword evidence="4 9" id="KW-0805">Transcription regulation</keyword>
<reference evidence="11" key="1">
    <citation type="submission" date="2016-10" db="EMBL/GenBank/DDBJ databases">
        <authorList>
            <person name="Varghese N."/>
            <person name="Submissions S."/>
        </authorList>
    </citation>
    <scope>NUCLEOTIDE SEQUENCE [LARGE SCALE GENOMIC DNA]</scope>
    <source>
        <strain evidence="11">CGMCC 1.10228</strain>
    </source>
</reference>
<keyword evidence="3 7" id="KW-0862">Zinc</keyword>
<dbReference type="SUPFAM" id="SSF46785">
    <property type="entry name" value="Winged helix' DNA-binding domain"/>
    <property type="match status" value="1"/>
</dbReference>
<dbReference type="GO" id="GO:0003700">
    <property type="term" value="F:DNA-binding transcription factor activity"/>
    <property type="evidence" value="ECO:0007669"/>
    <property type="project" value="UniProtKB-UniRule"/>
</dbReference>
<dbReference type="PANTHER" id="PTHR33202">
    <property type="entry name" value="ZINC UPTAKE REGULATION PROTEIN"/>
    <property type="match status" value="1"/>
</dbReference>
<dbReference type="GO" id="GO:0005829">
    <property type="term" value="C:cytosol"/>
    <property type="evidence" value="ECO:0007669"/>
    <property type="project" value="TreeGrafter"/>
</dbReference>
<accession>A0A1G8FRI5</accession>
<sequence length="152" mass="17191">MVKILDQQLTKQIEDICAARGVRLTPQRKRVFELICASKKASSAYELLDELKLSEPQAKPPTVYRALDFLMEQGFIHRVESTNSFISCCSCNAHKHYSHLLICDRCANVTEIQNDNLVALLEQNAEKHQFQITNHVIESHGVCASCSSEKTQ</sequence>
<dbReference type="GO" id="GO:1900376">
    <property type="term" value="P:regulation of secondary metabolite biosynthetic process"/>
    <property type="evidence" value="ECO:0007669"/>
    <property type="project" value="TreeGrafter"/>
</dbReference>
<dbReference type="Gene3D" id="3.30.1490.190">
    <property type="match status" value="1"/>
</dbReference>
<dbReference type="FunFam" id="1.10.10.10:FF:000137">
    <property type="entry name" value="Zinc uptake transcriptional repressor"/>
    <property type="match status" value="1"/>
</dbReference>